<dbReference type="Proteomes" id="UP001499910">
    <property type="component" value="Unassembled WGS sequence"/>
</dbReference>
<keyword evidence="1" id="KW-0472">Membrane</keyword>
<reference evidence="3" key="1">
    <citation type="journal article" date="2019" name="Int. J. Syst. Evol. Microbiol.">
        <title>The Global Catalogue of Microorganisms (GCM) 10K type strain sequencing project: providing services to taxonomists for standard genome sequencing and annotation.</title>
        <authorList>
            <consortium name="The Broad Institute Genomics Platform"/>
            <consortium name="The Broad Institute Genome Sequencing Center for Infectious Disease"/>
            <person name="Wu L."/>
            <person name="Ma J."/>
        </authorList>
    </citation>
    <scope>NUCLEOTIDE SEQUENCE [LARGE SCALE GENOMIC DNA]</scope>
    <source>
        <strain evidence="3">JCM 18015</strain>
    </source>
</reference>
<protein>
    <recommendedName>
        <fullName evidence="4">Integral membrane protein</fullName>
    </recommendedName>
</protein>
<keyword evidence="3" id="KW-1185">Reference proteome</keyword>
<feature type="transmembrane region" description="Helical" evidence="1">
    <location>
        <begin position="20"/>
        <end position="38"/>
    </location>
</feature>
<evidence type="ECO:0000313" key="3">
    <source>
        <dbReference type="Proteomes" id="UP001499910"/>
    </source>
</evidence>
<keyword evidence="1" id="KW-0812">Transmembrane</keyword>
<dbReference type="RefSeq" id="WP_259550315.1">
    <property type="nucleotide sequence ID" value="NZ_BAABHW010000002.1"/>
</dbReference>
<evidence type="ECO:0000256" key="1">
    <source>
        <dbReference type="SAM" id="Phobius"/>
    </source>
</evidence>
<name>A0ABP9LB72_9RHOB</name>
<evidence type="ECO:0000313" key="2">
    <source>
        <dbReference type="EMBL" id="GAA5072680.1"/>
    </source>
</evidence>
<gene>
    <name evidence="2" type="ORF">GCM10023209_17700</name>
</gene>
<feature type="transmembrane region" description="Helical" evidence="1">
    <location>
        <begin position="45"/>
        <end position="66"/>
    </location>
</feature>
<keyword evidence="1" id="KW-1133">Transmembrane helix</keyword>
<sequence>MPKTDEEILALITPQPLRRGLAVGMMGALGALVLTVAAERPPQSPAFLIFLILFGAGALFLAWRLWQASAITLELTREELRETGPDGRLLCRLDNVVKVERGLTAFKPANGFVVRLREPGSRVYAPGLWMRSGRRLAVGGVTSGAEAKSTADLMNVLLVQRGQAGG</sequence>
<organism evidence="2 3">
    <name type="scientific">[Roseibacterium] beibuensis</name>
    <dbReference type="NCBI Taxonomy" id="1193142"/>
    <lineage>
        <taxon>Bacteria</taxon>
        <taxon>Pseudomonadati</taxon>
        <taxon>Pseudomonadota</taxon>
        <taxon>Alphaproteobacteria</taxon>
        <taxon>Rhodobacterales</taxon>
        <taxon>Roseobacteraceae</taxon>
        <taxon>Roseicyclus</taxon>
    </lineage>
</organism>
<evidence type="ECO:0008006" key="4">
    <source>
        <dbReference type="Google" id="ProtNLM"/>
    </source>
</evidence>
<comment type="caution">
    <text evidence="2">The sequence shown here is derived from an EMBL/GenBank/DDBJ whole genome shotgun (WGS) entry which is preliminary data.</text>
</comment>
<proteinExistence type="predicted"/>
<accession>A0ABP9LB72</accession>
<dbReference type="EMBL" id="BAABHW010000002">
    <property type="protein sequence ID" value="GAA5072680.1"/>
    <property type="molecule type" value="Genomic_DNA"/>
</dbReference>